<evidence type="ECO:0000256" key="1">
    <source>
        <dbReference type="SAM" id="MobiDB-lite"/>
    </source>
</evidence>
<sequence>HRISIILDHPVIIKLHYSAVGTGTMGMLIKSSPVCQPIGLLLNQAVGMDKQSEITVAPVNKEDIEIVKAVKAVIHRMVAIDPQNRIAAEVSVEIFKILEHAGLVSSLTNERAAPAKANTEMDGKRDKIDERQSRGIFASCPSNLQASKESKSNEFKVGGRGLAHTSPEVDRAKSQPGLESTSSSDTSSSSGEDSQTQNE</sequence>
<feature type="non-terminal residue" evidence="2">
    <location>
        <position position="1"/>
    </location>
</feature>
<proteinExistence type="predicted"/>
<feature type="non-terminal residue" evidence="2">
    <location>
        <position position="199"/>
    </location>
</feature>
<keyword evidence="3" id="KW-1185">Reference proteome</keyword>
<accession>A0A8J1XJB6</accession>
<organism evidence="2 3">
    <name type="scientific">Owenia fusiformis</name>
    <name type="common">Polychaete worm</name>
    <dbReference type="NCBI Taxonomy" id="6347"/>
    <lineage>
        <taxon>Eukaryota</taxon>
        <taxon>Metazoa</taxon>
        <taxon>Spiralia</taxon>
        <taxon>Lophotrochozoa</taxon>
        <taxon>Annelida</taxon>
        <taxon>Polychaeta</taxon>
        <taxon>Sedentaria</taxon>
        <taxon>Canalipalpata</taxon>
        <taxon>Sabellida</taxon>
        <taxon>Oweniida</taxon>
        <taxon>Oweniidae</taxon>
        <taxon>Owenia</taxon>
    </lineage>
</organism>
<dbReference type="Proteomes" id="UP000749559">
    <property type="component" value="Unassembled WGS sequence"/>
</dbReference>
<reference evidence="2" key="1">
    <citation type="submission" date="2022-03" db="EMBL/GenBank/DDBJ databases">
        <authorList>
            <person name="Martin C."/>
        </authorList>
    </citation>
    <scope>NUCLEOTIDE SEQUENCE</scope>
</reference>
<feature type="compositionally biased region" description="Low complexity" evidence="1">
    <location>
        <begin position="179"/>
        <end position="199"/>
    </location>
</feature>
<feature type="compositionally biased region" description="Basic and acidic residues" evidence="1">
    <location>
        <begin position="119"/>
        <end position="133"/>
    </location>
</feature>
<dbReference type="AlphaFoldDB" id="A0A8J1XJB6"/>
<evidence type="ECO:0000313" key="3">
    <source>
        <dbReference type="Proteomes" id="UP000749559"/>
    </source>
</evidence>
<feature type="region of interest" description="Disordered" evidence="1">
    <location>
        <begin position="111"/>
        <end position="199"/>
    </location>
</feature>
<dbReference type="EMBL" id="CAIIXF020000011">
    <property type="protein sequence ID" value="CAH1799252.1"/>
    <property type="molecule type" value="Genomic_DNA"/>
</dbReference>
<gene>
    <name evidence="2" type="ORF">OFUS_LOCUS23285</name>
</gene>
<protein>
    <submittedName>
        <fullName evidence="2">Uncharacterized protein</fullName>
    </submittedName>
</protein>
<evidence type="ECO:0000313" key="2">
    <source>
        <dbReference type="EMBL" id="CAH1799252.1"/>
    </source>
</evidence>
<name>A0A8J1XJB6_OWEFU</name>
<comment type="caution">
    <text evidence="2">The sequence shown here is derived from an EMBL/GenBank/DDBJ whole genome shotgun (WGS) entry which is preliminary data.</text>
</comment>